<dbReference type="PROSITE" id="PS51450">
    <property type="entry name" value="LRR"/>
    <property type="match status" value="1"/>
</dbReference>
<dbReference type="EMBL" id="BMEY01000003">
    <property type="protein sequence ID" value="GGA65551.1"/>
    <property type="molecule type" value="Genomic_DNA"/>
</dbReference>
<dbReference type="SUPFAM" id="SSF52058">
    <property type="entry name" value="L domain-like"/>
    <property type="match status" value="1"/>
</dbReference>
<dbReference type="PROSITE" id="PS51257">
    <property type="entry name" value="PROKAR_LIPOPROTEIN"/>
    <property type="match status" value="1"/>
</dbReference>
<dbReference type="Proteomes" id="UP000613512">
    <property type="component" value="Unassembled WGS sequence"/>
</dbReference>
<reference evidence="1" key="2">
    <citation type="submission" date="2020-09" db="EMBL/GenBank/DDBJ databases">
        <authorList>
            <person name="Sun Q."/>
            <person name="Zhou Y."/>
        </authorList>
    </citation>
    <scope>NUCLEOTIDE SEQUENCE</scope>
    <source>
        <strain evidence="1">CGMCC 1.12408</strain>
    </source>
</reference>
<dbReference type="Pfam" id="PF01963">
    <property type="entry name" value="TraB_PrgY_gumN"/>
    <property type="match status" value="1"/>
</dbReference>
<dbReference type="RefSeq" id="WP_188383284.1">
    <property type="nucleotide sequence ID" value="NZ_BMEY01000003.1"/>
</dbReference>
<dbReference type="InterPro" id="IPR032675">
    <property type="entry name" value="LRR_dom_sf"/>
</dbReference>
<dbReference type="Gene3D" id="3.80.10.10">
    <property type="entry name" value="Ribonuclease Inhibitor"/>
    <property type="match status" value="1"/>
</dbReference>
<reference evidence="1" key="1">
    <citation type="journal article" date="2014" name="Int. J. Syst. Evol. Microbiol.">
        <title>Complete genome sequence of Corynebacterium casei LMG S-19264T (=DSM 44701T), isolated from a smear-ripened cheese.</title>
        <authorList>
            <consortium name="US DOE Joint Genome Institute (JGI-PGF)"/>
            <person name="Walter F."/>
            <person name="Albersmeier A."/>
            <person name="Kalinowski J."/>
            <person name="Ruckert C."/>
        </authorList>
    </citation>
    <scope>NUCLEOTIDE SEQUENCE</scope>
    <source>
        <strain evidence="1">CGMCC 1.12408</strain>
    </source>
</reference>
<proteinExistence type="predicted"/>
<evidence type="ECO:0000313" key="1">
    <source>
        <dbReference type="EMBL" id="GGA65551.1"/>
    </source>
</evidence>
<dbReference type="InterPro" id="IPR002816">
    <property type="entry name" value="TraB/PrgY/GumN_fam"/>
</dbReference>
<accession>A0A916RQL3</accession>
<sequence length="413" mass="47575">MKHFLKISIVFIAVIALVACSDNKKDGVYFSDYQLEQALRDIIEQPEGDILREDLLKITELDLTNKRIKSLDGMEYLDKVEVLNLQHNKIEDFSPLEEMDSLKEVNIGGNPYEQDTIATLESKNITVIAKVEVEVRGTPDGPGGFLWKVENGNTTVYLQGTIHIATEEFYPLNQKIEAAYAEADVIVPEIDFNNLNMLEMQATYLDFGMYQDGTTIRDHISEELYERLANTYEELGYSIEMFATYKPWFHSTLIQNLMTEQLGYIDGVDFYFLNRAEQDQKQVIGLETVEDQLSIFSDTSAEFQIAMLEESLIYIDELEQQMEEMFSLYLEGDAEKLLTYLLEEDAEPSPEEQAYMEALNDNRNYKMAEQIAQFLEEDSGDTYFVIVGSLHLLMEPHIRSILEQEGYEIEKVL</sequence>
<comment type="caution">
    <text evidence="1">The sequence shown here is derived from an EMBL/GenBank/DDBJ whole genome shotgun (WGS) entry which is preliminary data.</text>
</comment>
<dbReference type="PANTHER" id="PTHR40590">
    <property type="entry name" value="CYTOPLASMIC PROTEIN-RELATED"/>
    <property type="match status" value="1"/>
</dbReference>
<dbReference type="CDD" id="cd14789">
    <property type="entry name" value="Tiki"/>
    <property type="match status" value="1"/>
</dbReference>
<dbReference type="PANTHER" id="PTHR40590:SF1">
    <property type="entry name" value="CYTOPLASMIC PROTEIN"/>
    <property type="match status" value="1"/>
</dbReference>
<gene>
    <name evidence="1" type="ORF">GCM10008025_06700</name>
</gene>
<name>A0A916RQL3_9BACI</name>
<evidence type="ECO:0008006" key="3">
    <source>
        <dbReference type="Google" id="ProtNLM"/>
    </source>
</evidence>
<keyword evidence="2" id="KW-1185">Reference proteome</keyword>
<organism evidence="1 2">
    <name type="scientific">Ornithinibacillus halotolerans</name>
    <dbReference type="NCBI Taxonomy" id="1274357"/>
    <lineage>
        <taxon>Bacteria</taxon>
        <taxon>Bacillati</taxon>
        <taxon>Bacillota</taxon>
        <taxon>Bacilli</taxon>
        <taxon>Bacillales</taxon>
        <taxon>Bacillaceae</taxon>
        <taxon>Ornithinibacillus</taxon>
    </lineage>
</organism>
<evidence type="ECO:0000313" key="2">
    <source>
        <dbReference type="Proteomes" id="UP000613512"/>
    </source>
</evidence>
<dbReference type="InterPro" id="IPR047111">
    <property type="entry name" value="YbaP-like"/>
</dbReference>
<dbReference type="InterPro" id="IPR001611">
    <property type="entry name" value="Leu-rich_rpt"/>
</dbReference>
<dbReference type="AlphaFoldDB" id="A0A916RQL3"/>
<protein>
    <recommendedName>
        <fullName evidence="3">TraB/GumN family protein</fullName>
    </recommendedName>
</protein>